<feature type="compositionally biased region" description="Low complexity" evidence="1">
    <location>
        <begin position="222"/>
        <end position="232"/>
    </location>
</feature>
<evidence type="ECO:0000256" key="1">
    <source>
        <dbReference type="SAM" id="MobiDB-lite"/>
    </source>
</evidence>
<evidence type="ECO:0000256" key="2">
    <source>
        <dbReference type="SAM" id="SignalP"/>
    </source>
</evidence>
<gene>
    <name evidence="3" type="ORF">E6W39_16755</name>
</gene>
<proteinExistence type="predicted"/>
<dbReference type="EMBL" id="VIGB01000003">
    <property type="protein sequence ID" value="TQF03575.1"/>
    <property type="molecule type" value="Genomic_DNA"/>
</dbReference>
<feature type="signal peptide" evidence="2">
    <location>
        <begin position="1"/>
        <end position="31"/>
    </location>
</feature>
<feature type="region of interest" description="Disordered" evidence="1">
    <location>
        <begin position="211"/>
        <end position="232"/>
    </location>
</feature>
<keyword evidence="2" id="KW-0732">Signal</keyword>
<sequence>MSLPLSRRIARAALLVAAGATPLAAAGAASAADLMPKGTDLGAGISKLDGVTSSSTVKGEAHQVGQALGKTGSVLAATALPATADLAGMAAAQTLPSTEDAARTVADPGAALTSATTNGSGPLANTLGKVSRLTPLGHLLPGAAPRSMPFGVGQPAAPHAPAMPSVTGVDKLVSGDALTNPLGAAHHLTQQVPAASGLTTQLPTQDRLVSALPNPDHLTGALPTSDLSSTPSTQQLTQAVPSAAKLADVAPATHGLAGHLTAADQLAHAVPATDLTHPAEAVDAAHLTALAAQATGATHRLSSLPDLSGVSGLATSLGGGVTNALHHLPSVG</sequence>
<dbReference type="Proteomes" id="UP000319103">
    <property type="component" value="Unassembled WGS sequence"/>
</dbReference>
<accession>A0A540W3H4</accession>
<evidence type="ECO:0000313" key="4">
    <source>
        <dbReference type="Proteomes" id="UP000319103"/>
    </source>
</evidence>
<keyword evidence="4" id="KW-1185">Reference proteome</keyword>
<protein>
    <recommendedName>
        <fullName evidence="5">ATP-binding protein</fullName>
    </recommendedName>
</protein>
<evidence type="ECO:0000313" key="3">
    <source>
        <dbReference type="EMBL" id="TQF03575.1"/>
    </source>
</evidence>
<comment type="caution">
    <text evidence="3">The sequence shown here is derived from an EMBL/GenBank/DDBJ whole genome shotgun (WGS) entry which is preliminary data.</text>
</comment>
<dbReference type="RefSeq" id="WP_141634200.1">
    <property type="nucleotide sequence ID" value="NZ_VIGB01000003.1"/>
</dbReference>
<feature type="chain" id="PRO_5021885406" description="ATP-binding protein" evidence="2">
    <location>
        <begin position="32"/>
        <end position="332"/>
    </location>
</feature>
<name>A0A540W3H4_9ACTN</name>
<organism evidence="3 4">
    <name type="scientific">Kitasatospora acidiphila</name>
    <dbReference type="NCBI Taxonomy" id="2567942"/>
    <lineage>
        <taxon>Bacteria</taxon>
        <taxon>Bacillati</taxon>
        <taxon>Actinomycetota</taxon>
        <taxon>Actinomycetes</taxon>
        <taxon>Kitasatosporales</taxon>
        <taxon>Streptomycetaceae</taxon>
        <taxon>Kitasatospora</taxon>
    </lineage>
</organism>
<dbReference type="OrthoDB" id="16968at2063"/>
<evidence type="ECO:0008006" key="5">
    <source>
        <dbReference type="Google" id="ProtNLM"/>
    </source>
</evidence>
<reference evidence="3 4" key="1">
    <citation type="submission" date="2019-06" db="EMBL/GenBank/DDBJ databases">
        <title>Description of Kitasatospora acidophila sp. nov. isolated from pine grove soil, and reclassification of Streptomyces novaecaesareae to Kitasatospora novaeceasareae comb. nov.</title>
        <authorList>
            <person name="Kim M.J."/>
        </authorList>
    </citation>
    <scope>NUCLEOTIDE SEQUENCE [LARGE SCALE GENOMIC DNA]</scope>
    <source>
        <strain evidence="3 4">MMS16-CNU292</strain>
    </source>
</reference>
<dbReference type="AlphaFoldDB" id="A0A540W3H4"/>